<dbReference type="CDD" id="cd00082">
    <property type="entry name" value="HisKA"/>
    <property type="match status" value="1"/>
</dbReference>
<dbReference type="PROSITE" id="PS50109">
    <property type="entry name" value="HIS_KIN"/>
    <property type="match status" value="1"/>
</dbReference>
<evidence type="ECO:0000256" key="4">
    <source>
        <dbReference type="ARBA" id="ARBA00022679"/>
    </source>
</evidence>
<protein>
    <recommendedName>
        <fullName evidence="2">histidine kinase</fullName>
        <ecNumber evidence="2">2.7.13.3</ecNumber>
    </recommendedName>
</protein>
<dbReference type="InterPro" id="IPR000700">
    <property type="entry name" value="PAS-assoc_C"/>
</dbReference>
<dbReference type="PANTHER" id="PTHR43065:SF10">
    <property type="entry name" value="PEROXIDE STRESS-ACTIVATED HISTIDINE KINASE MAK3"/>
    <property type="match status" value="1"/>
</dbReference>
<sequence>MAGEGIVVLDAGGTILVFNKACEAMFGRSTADVAGHKFGLLLAGPRQPEDALLAAWVGAPREIAARHRDGTVLPIELSLARADTAEGAQFIAILRDLRPRRATQERLARREAELSHLARVAALDQMGAALAHELNQPLTAATLYLQAADRLLDPNGAATEVVAKARREAERAGRIVRAMRQFIANRPPEQVPVALVPLVEEAVELTLMGRRACGGVGIEEAVPGVSVVGDAIQIQQIVVNLVRNALDAVGGREGAHVTVTIGAAGGKAMIAVTDNGTGVPPEAVADLFTPFATSKRSGLGLGLAISRTIAEAHGGDIHVEPGGDGRGATFTLILPLQTGPVPYPDERRANP</sequence>
<dbReference type="SUPFAM" id="SSF47384">
    <property type="entry name" value="Homodimeric domain of signal transducing histidine kinase"/>
    <property type="match status" value="1"/>
</dbReference>
<dbReference type="InterPro" id="IPR000014">
    <property type="entry name" value="PAS"/>
</dbReference>
<dbReference type="Pfam" id="PF00512">
    <property type="entry name" value="HisKA"/>
    <property type="match status" value="1"/>
</dbReference>
<dbReference type="GO" id="GO:0005524">
    <property type="term" value="F:ATP binding"/>
    <property type="evidence" value="ECO:0007669"/>
    <property type="project" value="UniProtKB-KW"/>
</dbReference>
<keyword evidence="3" id="KW-0597">Phosphoprotein</keyword>
<dbReference type="SUPFAM" id="SSF55785">
    <property type="entry name" value="PYP-like sensor domain (PAS domain)"/>
    <property type="match status" value="1"/>
</dbReference>
<dbReference type="OrthoDB" id="9789238at2"/>
<dbReference type="NCBIfam" id="TIGR00229">
    <property type="entry name" value="sensory_box"/>
    <property type="match status" value="1"/>
</dbReference>
<evidence type="ECO:0000256" key="2">
    <source>
        <dbReference type="ARBA" id="ARBA00012438"/>
    </source>
</evidence>
<keyword evidence="7" id="KW-0067">ATP-binding</keyword>
<feature type="domain" description="PAS" evidence="10">
    <location>
        <begin position="1"/>
        <end position="50"/>
    </location>
</feature>
<organism evidence="12 13">
    <name type="scientific">Phreatobacter oligotrophus</name>
    <dbReference type="NCBI Taxonomy" id="1122261"/>
    <lineage>
        <taxon>Bacteria</taxon>
        <taxon>Pseudomonadati</taxon>
        <taxon>Pseudomonadota</taxon>
        <taxon>Alphaproteobacteria</taxon>
        <taxon>Hyphomicrobiales</taxon>
        <taxon>Phreatobacteraceae</taxon>
        <taxon>Phreatobacter</taxon>
    </lineage>
</organism>
<feature type="domain" description="Histidine kinase" evidence="9">
    <location>
        <begin position="129"/>
        <end position="338"/>
    </location>
</feature>
<dbReference type="InterPro" id="IPR003594">
    <property type="entry name" value="HATPase_dom"/>
</dbReference>
<dbReference type="InterPro" id="IPR004358">
    <property type="entry name" value="Sig_transdc_His_kin-like_C"/>
</dbReference>
<dbReference type="Gene3D" id="3.30.565.10">
    <property type="entry name" value="Histidine kinase-like ATPase, C-terminal domain"/>
    <property type="match status" value="1"/>
</dbReference>
<evidence type="ECO:0000256" key="3">
    <source>
        <dbReference type="ARBA" id="ARBA00022553"/>
    </source>
</evidence>
<dbReference type="SMART" id="SM00387">
    <property type="entry name" value="HATPase_c"/>
    <property type="match status" value="1"/>
</dbReference>
<dbReference type="PROSITE" id="PS50113">
    <property type="entry name" value="PAC"/>
    <property type="match status" value="1"/>
</dbReference>
<dbReference type="Gene3D" id="1.10.287.130">
    <property type="match status" value="1"/>
</dbReference>
<dbReference type="CDD" id="cd00130">
    <property type="entry name" value="PAS"/>
    <property type="match status" value="1"/>
</dbReference>
<keyword evidence="13" id="KW-1185">Reference proteome</keyword>
<dbReference type="PROSITE" id="PS50112">
    <property type="entry name" value="PAS"/>
    <property type="match status" value="1"/>
</dbReference>
<keyword evidence="4" id="KW-0808">Transferase</keyword>
<evidence type="ECO:0000313" key="12">
    <source>
        <dbReference type="EMBL" id="PTM61421.1"/>
    </source>
</evidence>
<name>A0A2T4ZHG0_9HYPH</name>
<feature type="domain" description="PAC" evidence="11">
    <location>
        <begin position="59"/>
        <end position="109"/>
    </location>
</feature>
<evidence type="ECO:0000256" key="1">
    <source>
        <dbReference type="ARBA" id="ARBA00000085"/>
    </source>
</evidence>
<comment type="catalytic activity">
    <reaction evidence="1">
        <text>ATP + protein L-histidine = ADP + protein N-phospho-L-histidine.</text>
        <dbReference type="EC" id="2.7.13.3"/>
    </reaction>
</comment>
<evidence type="ECO:0000256" key="5">
    <source>
        <dbReference type="ARBA" id="ARBA00022741"/>
    </source>
</evidence>
<dbReference type="Proteomes" id="UP000241808">
    <property type="component" value="Unassembled WGS sequence"/>
</dbReference>
<dbReference type="SUPFAM" id="SSF55874">
    <property type="entry name" value="ATPase domain of HSP90 chaperone/DNA topoisomerase II/histidine kinase"/>
    <property type="match status" value="1"/>
</dbReference>
<evidence type="ECO:0000256" key="7">
    <source>
        <dbReference type="ARBA" id="ARBA00022840"/>
    </source>
</evidence>
<dbReference type="AlphaFoldDB" id="A0A2T4ZHG0"/>
<dbReference type="InterPro" id="IPR036097">
    <property type="entry name" value="HisK_dim/P_sf"/>
</dbReference>
<dbReference type="SMART" id="SM00388">
    <property type="entry name" value="HisKA"/>
    <property type="match status" value="1"/>
</dbReference>
<comment type="caution">
    <text evidence="12">The sequence shown here is derived from an EMBL/GenBank/DDBJ whole genome shotgun (WGS) entry which is preliminary data.</text>
</comment>
<keyword evidence="5" id="KW-0547">Nucleotide-binding</keyword>
<dbReference type="PRINTS" id="PR00344">
    <property type="entry name" value="BCTRLSENSOR"/>
</dbReference>
<dbReference type="EC" id="2.7.13.3" evidence="2"/>
<evidence type="ECO:0000259" key="9">
    <source>
        <dbReference type="PROSITE" id="PS50109"/>
    </source>
</evidence>
<proteinExistence type="predicted"/>
<dbReference type="InterPro" id="IPR005467">
    <property type="entry name" value="His_kinase_dom"/>
</dbReference>
<evidence type="ECO:0000256" key="8">
    <source>
        <dbReference type="ARBA" id="ARBA00023012"/>
    </source>
</evidence>
<dbReference type="Pfam" id="PF13426">
    <property type="entry name" value="PAS_9"/>
    <property type="match status" value="1"/>
</dbReference>
<dbReference type="InterPro" id="IPR035965">
    <property type="entry name" value="PAS-like_dom_sf"/>
</dbReference>
<dbReference type="PANTHER" id="PTHR43065">
    <property type="entry name" value="SENSOR HISTIDINE KINASE"/>
    <property type="match status" value="1"/>
</dbReference>
<dbReference type="InterPro" id="IPR036890">
    <property type="entry name" value="HATPase_C_sf"/>
</dbReference>
<evidence type="ECO:0000259" key="10">
    <source>
        <dbReference type="PROSITE" id="PS50112"/>
    </source>
</evidence>
<dbReference type="GO" id="GO:0000155">
    <property type="term" value="F:phosphorelay sensor kinase activity"/>
    <property type="evidence" value="ECO:0007669"/>
    <property type="project" value="InterPro"/>
</dbReference>
<dbReference type="EMBL" id="PZZL01000001">
    <property type="protein sequence ID" value="PTM61421.1"/>
    <property type="molecule type" value="Genomic_DNA"/>
</dbReference>
<evidence type="ECO:0000313" key="13">
    <source>
        <dbReference type="Proteomes" id="UP000241808"/>
    </source>
</evidence>
<accession>A0A2T4ZHG0</accession>
<gene>
    <name evidence="12" type="ORF">C8P69_10188</name>
</gene>
<evidence type="ECO:0000256" key="6">
    <source>
        <dbReference type="ARBA" id="ARBA00022777"/>
    </source>
</evidence>
<dbReference type="InterPro" id="IPR003661">
    <property type="entry name" value="HisK_dim/P_dom"/>
</dbReference>
<keyword evidence="6 12" id="KW-0418">Kinase</keyword>
<reference evidence="12 13" key="1">
    <citation type="submission" date="2018-04" db="EMBL/GenBank/DDBJ databases">
        <title>Genomic Encyclopedia of Archaeal and Bacterial Type Strains, Phase II (KMG-II): from individual species to whole genera.</title>
        <authorList>
            <person name="Goeker M."/>
        </authorList>
    </citation>
    <scope>NUCLEOTIDE SEQUENCE [LARGE SCALE GENOMIC DNA]</scope>
    <source>
        <strain evidence="12 13">DSM 25521</strain>
    </source>
</reference>
<dbReference type="Pfam" id="PF02518">
    <property type="entry name" value="HATPase_c"/>
    <property type="match status" value="1"/>
</dbReference>
<keyword evidence="8" id="KW-0902">Two-component regulatory system</keyword>
<dbReference type="Gene3D" id="3.30.450.20">
    <property type="entry name" value="PAS domain"/>
    <property type="match status" value="1"/>
</dbReference>
<evidence type="ECO:0000259" key="11">
    <source>
        <dbReference type="PROSITE" id="PS50113"/>
    </source>
</evidence>